<gene>
    <name evidence="2" type="ORF">E2562_000738</name>
</gene>
<evidence type="ECO:0000313" key="3">
    <source>
        <dbReference type="Proteomes" id="UP000479710"/>
    </source>
</evidence>
<evidence type="ECO:0000256" key="1">
    <source>
        <dbReference type="SAM" id="MobiDB-lite"/>
    </source>
</evidence>
<keyword evidence="3" id="KW-1185">Reference proteome</keyword>
<comment type="caution">
    <text evidence="2">The sequence shown here is derived from an EMBL/GenBank/DDBJ whole genome shotgun (WGS) entry which is preliminary data.</text>
</comment>
<protein>
    <submittedName>
        <fullName evidence="2">Uncharacterized protein</fullName>
    </submittedName>
</protein>
<proteinExistence type="predicted"/>
<name>A0A6G1DU33_9ORYZ</name>
<accession>A0A6G1DU33</accession>
<dbReference type="AlphaFoldDB" id="A0A6G1DU33"/>
<dbReference type="EMBL" id="SPHZ02000005">
    <property type="protein sequence ID" value="KAF0916138.1"/>
    <property type="molecule type" value="Genomic_DNA"/>
</dbReference>
<dbReference type="Proteomes" id="UP000479710">
    <property type="component" value="Unassembled WGS sequence"/>
</dbReference>
<feature type="region of interest" description="Disordered" evidence="1">
    <location>
        <begin position="39"/>
        <end position="62"/>
    </location>
</feature>
<evidence type="ECO:0000313" key="2">
    <source>
        <dbReference type="EMBL" id="KAF0916138.1"/>
    </source>
</evidence>
<organism evidence="2 3">
    <name type="scientific">Oryza meyeriana var. granulata</name>
    <dbReference type="NCBI Taxonomy" id="110450"/>
    <lineage>
        <taxon>Eukaryota</taxon>
        <taxon>Viridiplantae</taxon>
        <taxon>Streptophyta</taxon>
        <taxon>Embryophyta</taxon>
        <taxon>Tracheophyta</taxon>
        <taxon>Spermatophyta</taxon>
        <taxon>Magnoliopsida</taxon>
        <taxon>Liliopsida</taxon>
        <taxon>Poales</taxon>
        <taxon>Poaceae</taxon>
        <taxon>BOP clade</taxon>
        <taxon>Oryzoideae</taxon>
        <taxon>Oryzeae</taxon>
        <taxon>Oryzinae</taxon>
        <taxon>Oryza</taxon>
        <taxon>Oryza meyeriana</taxon>
    </lineage>
</organism>
<sequence>MFRRGAEIAACFGDRRTGAVFSLANLLLRTLGVADAVTDGSSSASFPASAVENTGREEKGKMQGDLGFYPSSYAVHGGRARLVQGA</sequence>
<reference evidence="2 3" key="1">
    <citation type="submission" date="2019-11" db="EMBL/GenBank/DDBJ databases">
        <title>Whole genome sequence of Oryza granulata.</title>
        <authorList>
            <person name="Li W."/>
        </authorList>
    </citation>
    <scope>NUCLEOTIDE SEQUENCE [LARGE SCALE GENOMIC DNA]</scope>
    <source>
        <strain evidence="3">cv. Menghai</strain>
        <tissue evidence="2">Leaf</tissue>
    </source>
</reference>